<dbReference type="InterPro" id="IPR024185">
    <property type="entry name" value="FTHF_cligase-like_sf"/>
</dbReference>
<dbReference type="GO" id="GO:0009396">
    <property type="term" value="P:folic acid-containing compound biosynthetic process"/>
    <property type="evidence" value="ECO:0007669"/>
    <property type="project" value="TreeGrafter"/>
</dbReference>
<dbReference type="RefSeq" id="WP_263952600.1">
    <property type="nucleotide sequence ID" value="NZ_JAOYFC010000001.1"/>
</dbReference>
<reference evidence="6" key="1">
    <citation type="submission" date="2022-10" db="EMBL/GenBank/DDBJ databases">
        <authorList>
            <person name="Yue Y."/>
        </authorList>
    </citation>
    <scope>NUCLEOTIDE SEQUENCE</scope>
    <source>
        <strain evidence="6">Z654</strain>
    </source>
</reference>
<evidence type="ECO:0000256" key="4">
    <source>
        <dbReference type="PIRSR" id="PIRSR006806-1"/>
    </source>
</evidence>
<evidence type="ECO:0000256" key="3">
    <source>
        <dbReference type="ARBA" id="ARBA00022840"/>
    </source>
</evidence>
<dbReference type="Gene3D" id="3.40.50.10420">
    <property type="entry name" value="NagB/RpiA/CoA transferase-like"/>
    <property type="match status" value="1"/>
</dbReference>
<dbReference type="GO" id="GO:0035999">
    <property type="term" value="P:tetrahydrofolate interconversion"/>
    <property type="evidence" value="ECO:0007669"/>
    <property type="project" value="TreeGrafter"/>
</dbReference>
<keyword evidence="3 4" id="KW-0067">ATP-binding</keyword>
<keyword evidence="5" id="KW-0479">Metal-binding</keyword>
<evidence type="ECO:0000256" key="5">
    <source>
        <dbReference type="RuleBase" id="RU361279"/>
    </source>
</evidence>
<dbReference type="PIRSF" id="PIRSF006806">
    <property type="entry name" value="FTHF_cligase"/>
    <property type="match status" value="1"/>
</dbReference>
<dbReference type="PANTHER" id="PTHR23407">
    <property type="entry name" value="ATPASE INHIBITOR/5-FORMYLTETRAHYDROFOLATE CYCLO-LIGASE"/>
    <property type="match status" value="1"/>
</dbReference>
<proteinExistence type="inferred from homology"/>
<dbReference type="GO" id="GO:0046872">
    <property type="term" value="F:metal ion binding"/>
    <property type="evidence" value="ECO:0007669"/>
    <property type="project" value="UniProtKB-KW"/>
</dbReference>
<feature type="binding site" evidence="4">
    <location>
        <position position="49"/>
    </location>
    <ligand>
        <name>substrate</name>
    </ligand>
</feature>
<evidence type="ECO:0000256" key="1">
    <source>
        <dbReference type="ARBA" id="ARBA00010638"/>
    </source>
</evidence>
<accession>A0AAE3LSP7</accession>
<dbReference type="EC" id="6.3.3.2" evidence="5"/>
<dbReference type="SUPFAM" id="SSF100950">
    <property type="entry name" value="NagB/RpiA/CoA transferase-like"/>
    <property type="match status" value="1"/>
</dbReference>
<keyword evidence="2 4" id="KW-0547">Nucleotide-binding</keyword>
<dbReference type="NCBIfam" id="TIGR02727">
    <property type="entry name" value="MTHFS_bact"/>
    <property type="match status" value="1"/>
</dbReference>
<gene>
    <name evidence="6" type="ORF">OH136_04285</name>
</gene>
<keyword evidence="6" id="KW-0436">Ligase</keyword>
<evidence type="ECO:0000313" key="6">
    <source>
        <dbReference type="EMBL" id="MCV6823766.1"/>
    </source>
</evidence>
<dbReference type="InterPro" id="IPR037171">
    <property type="entry name" value="NagB/RpiA_transferase-like"/>
</dbReference>
<comment type="similarity">
    <text evidence="1 5">Belongs to the 5-formyltetrahydrofolate cyclo-ligase family.</text>
</comment>
<dbReference type="InterPro" id="IPR002698">
    <property type="entry name" value="FTHF_cligase"/>
</dbReference>
<feature type="binding site" evidence="4">
    <location>
        <position position="54"/>
    </location>
    <ligand>
        <name>substrate</name>
    </ligand>
</feature>
<keyword evidence="5" id="KW-0460">Magnesium</keyword>
<sequence length="183" mass="20016">MSVVLDKADLRERAFARRAEARARLGATPPNGLAEVLAPHAGKVLAGYMPIRTEINPLPEMRAHDGPVAVPVIQAKGAPLKFALWSENTEMTRGEFGAMIPAKPEYVTPEVLIVPLVAFDAAGNRLGYGGGFYDRTLEELRAAGNAIAIGFAFEAQYFERIPCEPTDQRLDVMVTDEKIRHFP</sequence>
<dbReference type="GO" id="GO:0030272">
    <property type="term" value="F:5-formyltetrahydrofolate cyclo-ligase activity"/>
    <property type="evidence" value="ECO:0007669"/>
    <property type="project" value="UniProtKB-EC"/>
</dbReference>
<dbReference type="Proteomes" id="UP001208041">
    <property type="component" value="Unassembled WGS sequence"/>
</dbReference>
<dbReference type="Pfam" id="PF01812">
    <property type="entry name" value="5-FTHF_cyc-lig"/>
    <property type="match status" value="1"/>
</dbReference>
<dbReference type="GO" id="GO:0005524">
    <property type="term" value="F:ATP binding"/>
    <property type="evidence" value="ECO:0007669"/>
    <property type="project" value="UniProtKB-KW"/>
</dbReference>
<comment type="cofactor">
    <cofactor evidence="5">
        <name>Mg(2+)</name>
        <dbReference type="ChEBI" id="CHEBI:18420"/>
    </cofactor>
</comment>
<organism evidence="6 7">
    <name type="scientific">Halocynthiibacter halioticoli</name>
    <dbReference type="NCBI Taxonomy" id="2986804"/>
    <lineage>
        <taxon>Bacteria</taxon>
        <taxon>Pseudomonadati</taxon>
        <taxon>Pseudomonadota</taxon>
        <taxon>Alphaproteobacteria</taxon>
        <taxon>Rhodobacterales</taxon>
        <taxon>Paracoccaceae</taxon>
        <taxon>Halocynthiibacter</taxon>
    </lineage>
</organism>
<dbReference type="PANTHER" id="PTHR23407:SF1">
    <property type="entry name" value="5-FORMYLTETRAHYDROFOLATE CYCLO-LIGASE"/>
    <property type="match status" value="1"/>
</dbReference>
<name>A0AAE3LSP7_9RHOB</name>
<protein>
    <recommendedName>
        <fullName evidence="5">5-formyltetrahydrofolate cyclo-ligase</fullName>
        <ecNumber evidence="5">6.3.3.2</ecNumber>
    </recommendedName>
</protein>
<comment type="catalytic activity">
    <reaction evidence="5">
        <text>(6S)-5-formyl-5,6,7,8-tetrahydrofolate + ATP = (6R)-5,10-methenyltetrahydrofolate + ADP + phosphate</text>
        <dbReference type="Rhea" id="RHEA:10488"/>
        <dbReference type="ChEBI" id="CHEBI:30616"/>
        <dbReference type="ChEBI" id="CHEBI:43474"/>
        <dbReference type="ChEBI" id="CHEBI:57455"/>
        <dbReference type="ChEBI" id="CHEBI:57457"/>
        <dbReference type="ChEBI" id="CHEBI:456216"/>
        <dbReference type="EC" id="6.3.3.2"/>
    </reaction>
</comment>
<dbReference type="EMBL" id="JAOYFC010000001">
    <property type="protein sequence ID" value="MCV6823766.1"/>
    <property type="molecule type" value="Genomic_DNA"/>
</dbReference>
<dbReference type="AlphaFoldDB" id="A0AAE3LSP7"/>
<evidence type="ECO:0000256" key="2">
    <source>
        <dbReference type="ARBA" id="ARBA00022741"/>
    </source>
</evidence>
<evidence type="ECO:0000313" key="7">
    <source>
        <dbReference type="Proteomes" id="UP001208041"/>
    </source>
</evidence>
<feature type="binding site" evidence="4">
    <location>
        <begin position="7"/>
        <end position="11"/>
    </location>
    <ligand>
        <name>ATP</name>
        <dbReference type="ChEBI" id="CHEBI:30616"/>
    </ligand>
</feature>
<keyword evidence="7" id="KW-1185">Reference proteome</keyword>
<feature type="binding site" evidence="4">
    <location>
        <begin position="125"/>
        <end position="133"/>
    </location>
    <ligand>
        <name>ATP</name>
        <dbReference type="ChEBI" id="CHEBI:30616"/>
    </ligand>
</feature>
<comment type="caution">
    <text evidence="6">The sequence shown here is derived from an EMBL/GenBank/DDBJ whole genome shotgun (WGS) entry which is preliminary data.</text>
</comment>